<proteinExistence type="predicted"/>
<protein>
    <submittedName>
        <fullName evidence="1">Uncharacterized protein</fullName>
    </submittedName>
</protein>
<gene>
    <name evidence="1" type="ORF">KSZ_02950</name>
</gene>
<accession>A0ABQ3V8J8</accession>
<organism evidence="1 2">
    <name type="scientific">Dictyobacter formicarum</name>
    <dbReference type="NCBI Taxonomy" id="2778368"/>
    <lineage>
        <taxon>Bacteria</taxon>
        <taxon>Bacillati</taxon>
        <taxon>Chloroflexota</taxon>
        <taxon>Ktedonobacteria</taxon>
        <taxon>Ktedonobacterales</taxon>
        <taxon>Dictyobacteraceae</taxon>
        <taxon>Dictyobacter</taxon>
    </lineage>
</organism>
<dbReference type="EMBL" id="BNJJ01000001">
    <property type="protein sequence ID" value="GHO82289.1"/>
    <property type="molecule type" value="Genomic_DNA"/>
</dbReference>
<evidence type="ECO:0000313" key="2">
    <source>
        <dbReference type="Proteomes" id="UP000635565"/>
    </source>
</evidence>
<evidence type="ECO:0000313" key="1">
    <source>
        <dbReference type="EMBL" id="GHO82289.1"/>
    </source>
</evidence>
<reference evidence="1 2" key="1">
    <citation type="journal article" date="2021" name="Int. J. Syst. Evol. Microbiol.">
        <title>Reticulibacter mediterranei gen. nov., sp. nov., within the new family Reticulibacteraceae fam. nov., and Ktedonospora formicarum gen. nov., sp. nov., Ktedonobacter robiniae sp. nov., Dictyobacter formicarum sp. nov. and Dictyobacter arantiisoli sp. nov., belonging to the class Ktedonobacteria.</title>
        <authorList>
            <person name="Yabe S."/>
            <person name="Zheng Y."/>
            <person name="Wang C.M."/>
            <person name="Sakai Y."/>
            <person name="Abe K."/>
            <person name="Yokota A."/>
            <person name="Donadio S."/>
            <person name="Cavaletti L."/>
            <person name="Monciardini P."/>
        </authorList>
    </citation>
    <scope>NUCLEOTIDE SEQUENCE [LARGE SCALE GENOMIC DNA]</scope>
    <source>
        <strain evidence="1 2">SOSP1-9</strain>
    </source>
</reference>
<sequence>MNDLRSEDARKGVQEKRRQDDLVVDLSLLFARAMRANPNTCFDNVIDMMVHYLPEAFSAAGKLVEGWYVVDLEDEVVLNEHGWYTLPDGRILDPTVVILVPPERPVYYFAGVERTYQEVKTILQQKEAWFPYIRCVGTYGDDGLGHPDYAAAYEAARKKALALAHASKLPKRMTFLTAQDLEEPQEAMGLQVRLFIVQEER</sequence>
<dbReference type="Proteomes" id="UP000635565">
    <property type="component" value="Unassembled WGS sequence"/>
</dbReference>
<name>A0ABQ3V8J8_9CHLR</name>
<dbReference type="RefSeq" id="WP_201359982.1">
    <property type="nucleotide sequence ID" value="NZ_BNJJ01000001.1"/>
</dbReference>
<keyword evidence="2" id="KW-1185">Reference proteome</keyword>
<comment type="caution">
    <text evidence="1">The sequence shown here is derived from an EMBL/GenBank/DDBJ whole genome shotgun (WGS) entry which is preliminary data.</text>
</comment>